<protein>
    <recommendedName>
        <fullName evidence="1">SLC12A transporter C-terminal domain-containing protein</fullName>
    </recommendedName>
</protein>
<dbReference type="GO" id="GO:0006811">
    <property type="term" value="P:monoatomic ion transport"/>
    <property type="evidence" value="ECO:0007669"/>
    <property type="project" value="InterPro"/>
</dbReference>
<dbReference type="Pfam" id="PF03522">
    <property type="entry name" value="SLC12"/>
    <property type="match status" value="1"/>
</dbReference>
<dbReference type="GO" id="GO:0016020">
    <property type="term" value="C:membrane"/>
    <property type="evidence" value="ECO:0007669"/>
    <property type="project" value="InterPro"/>
</dbReference>
<evidence type="ECO:0000313" key="3">
    <source>
        <dbReference type="Proteomes" id="UP000191901"/>
    </source>
</evidence>
<keyword evidence="3" id="KW-1185">Reference proteome</keyword>
<dbReference type="InterPro" id="IPR018491">
    <property type="entry name" value="SLC12_C"/>
</dbReference>
<feature type="domain" description="SLC12A transporter C-terminal" evidence="1">
    <location>
        <begin position="22"/>
        <end position="87"/>
    </location>
</feature>
<dbReference type="GO" id="GO:0022857">
    <property type="term" value="F:transmembrane transporter activity"/>
    <property type="evidence" value="ECO:0007669"/>
    <property type="project" value="InterPro"/>
</dbReference>
<organism evidence="2 3">
    <name type="scientific">Halomicronema hongdechloris C2206</name>
    <dbReference type="NCBI Taxonomy" id="1641165"/>
    <lineage>
        <taxon>Bacteria</taxon>
        <taxon>Bacillati</taxon>
        <taxon>Cyanobacteriota</taxon>
        <taxon>Cyanophyceae</taxon>
        <taxon>Nodosilineales</taxon>
        <taxon>Nodosilineaceae</taxon>
        <taxon>Halomicronema</taxon>
    </lineage>
</organism>
<dbReference type="KEGG" id="hhg:XM38_020110"/>
<sequence>MIIFRGEPQTYELSRRRPPHYRRIDVWWGGLQANGGLMLILAYLLRTSLTWRGVEIRLNLVVPNQAAAKAAQTNLQRLVDGLRIGATPRVILAEGRPFDTILKQSSETADLVFLGLATPNEHFSQYYLSLQQRTAGLPGTIFVLASEDLEFAEVLQKE</sequence>
<dbReference type="Proteomes" id="UP000191901">
    <property type="component" value="Chromosome"/>
</dbReference>
<reference evidence="2 3" key="1">
    <citation type="journal article" date="2016" name="Biochim. Biophys. Acta">
        <title>Characterization of red-shifted phycobilisomes isolated from the chlorophyll f-containing cyanobacterium Halomicronema hongdechloris.</title>
        <authorList>
            <person name="Li Y."/>
            <person name="Lin Y."/>
            <person name="Garvey C.J."/>
            <person name="Birch D."/>
            <person name="Corkery R.W."/>
            <person name="Loughlin P.C."/>
            <person name="Scheer H."/>
            <person name="Willows R.D."/>
            <person name="Chen M."/>
        </authorList>
    </citation>
    <scope>NUCLEOTIDE SEQUENCE [LARGE SCALE GENOMIC DNA]</scope>
    <source>
        <strain evidence="2 3">C2206</strain>
    </source>
</reference>
<name>A0A1Z3HL74_9CYAN</name>
<evidence type="ECO:0000313" key="2">
    <source>
        <dbReference type="EMBL" id="ASC71061.1"/>
    </source>
</evidence>
<proteinExistence type="predicted"/>
<gene>
    <name evidence="2" type="ORF">XM38_020110</name>
</gene>
<accession>A0A1Z3HL74</accession>
<dbReference type="AlphaFoldDB" id="A0A1Z3HL74"/>
<evidence type="ECO:0000259" key="1">
    <source>
        <dbReference type="Pfam" id="PF03522"/>
    </source>
</evidence>
<dbReference type="EMBL" id="CP021983">
    <property type="protein sequence ID" value="ASC71061.1"/>
    <property type="molecule type" value="Genomic_DNA"/>
</dbReference>